<sequence length="266" mass="29787">MNDSDSMLSVGSHAGGHCQLVIVKDIDDFMLIGETIDDAPGEAYDKTARRMKLRNISEYAQLSGGKAIETAAAKAKNPYTFQFPLPLVRNRDCNFSFSGLKDAVIYYLIQKEKEHGILGDGVIPEINELCASFQLAITEHLMHRILRAMVFSELTKLIPEHNKVLVVSGGVACNDFIYKSIKALGNKMNYQVYRPPPKACTDNGIMIAWNGVEKLKKGYKFGQNFDMKLIDPKAPLGENLINEVQKAHLPVKPVRFKNLHTNIEEY</sequence>
<dbReference type="Proteomes" id="UP000299102">
    <property type="component" value="Unassembled WGS sequence"/>
</dbReference>
<keyword evidence="3" id="KW-0819">tRNA processing</keyword>
<dbReference type="GO" id="GO:0061711">
    <property type="term" value="F:tRNA N(6)-L-threonylcarbamoyladenine synthase activity"/>
    <property type="evidence" value="ECO:0007669"/>
    <property type="project" value="UniProtKB-EC"/>
</dbReference>
<dbReference type="GO" id="GO:0046872">
    <property type="term" value="F:metal ion binding"/>
    <property type="evidence" value="ECO:0007669"/>
    <property type="project" value="UniProtKB-KW"/>
</dbReference>
<dbReference type="SUPFAM" id="SSF53067">
    <property type="entry name" value="Actin-like ATPase domain"/>
    <property type="match status" value="1"/>
</dbReference>
<comment type="caution">
    <text evidence="8">The sequence shown here is derived from an EMBL/GenBank/DDBJ whole genome shotgun (WGS) entry which is preliminary data.</text>
</comment>
<dbReference type="GO" id="GO:0008033">
    <property type="term" value="P:tRNA processing"/>
    <property type="evidence" value="ECO:0007669"/>
    <property type="project" value="UniProtKB-KW"/>
</dbReference>
<feature type="domain" description="Gcp-like" evidence="7">
    <location>
        <begin position="15"/>
        <end position="209"/>
    </location>
</feature>
<keyword evidence="4" id="KW-0479">Metal-binding</keyword>
<evidence type="ECO:0000256" key="4">
    <source>
        <dbReference type="ARBA" id="ARBA00022723"/>
    </source>
</evidence>
<dbReference type="STRING" id="151549.A0A4C1ZVK7"/>
<dbReference type="InterPro" id="IPR017861">
    <property type="entry name" value="KAE1/TsaD"/>
</dbReference>
<evidence type="ECO:0000313" key="9">
    <source>
        <dbReference type="Proteomes" id="UP000299102"/>
    </source>
</evidence>
<keyword evidence="2 8" id="KW-0808">Transferase</keyword>
<accession>A0A4C1ZVK7</accession>
<organism evidence="8 9">
    <name type="scientific">Eumeta variegata</name>
    <name type="common">Bagworm moth</name>
    <name type="synonym">Eumeta japonica</name>
    <dbReference type="NCBI Taxonomy" id="151549"/>
    <lineage>
        <taxon>Eukaryota</taxon>
        <taxon>Metazoa</taxon>
        <taxon>Ecdysozoa</taxon>
        <taxon>Arthropoda</taxon>
        <taxon>Hexapoda</taxon>
        <taxon>Insecta</taxon>
        <taxon>Pterygota</taxon>
        <taxon>Neoptera</taxon>
        <taxon>Endopterygota</taxon>
        <taxon>Lepidoptera</taxon>
        <taxon>Glossata</taxon>
        <taxon>Ditrysia</taxon>
        <taxon>Tineoidea</taxon>
        <taxon>Psychidae</taxon>
        <taxon>Oiketicinae</taxon>
        <taxon>Eumeta</taxon>
    </lineage>
</organism>
<dbReference type="EC" id="2.3.1.234" evidence="1"/>
<dbReference type="Gene3D" id="3.30.420.40">
    <property type="match status" value="1"/>
</dbReference>
<reference evidence="8 9" key="1">
    <citation type="journal article" date="2019" name="Commun. Biol.">
        <title>The bagworm genome reveals a unique fibroin gene that provides high tensile strength.</title>
        <authorList>
            <person name="Kono N."/>
            <person name="Nakamura H."/>
            <person name="Ohtoshi R."/>
            <person name="Tomita M."/>
            <person name="Numata K."/>
            <person name="Arakawa K."/>
        </authorList>
    </citation>
    <scope>NUCLEOTIDE SEQUENCE [LARGE SCALE GENOMIC DNA]</scope>
</reference>
<gene>
    <name evidence="8" type="primary">osgepl1</name>
    <name evidence="8" type="ORF">EVAR_48855_1</name>
</gene>
<dbReference type="InterPro" id="IPR043129">
    <property type="entry name" value="ATPase_NBD"/>
</dbReference>
<dbReference type="EMBL" id="BGZK01002099">
    <property type="protein sequence ID" value="GBP90627.1"/>
    <property type="molecule type" value="Genomic_DNA"/>
</dbReference>
<keyword evidence="5" id="KW-0012">Acyltransferase</keyword>
<dbReference type="InterPro" id="IPR000905">
    <property type="entry name" value="Gcp-like_dom"/>
</dbReference>
<dbReference type="PANTHER" id="PTHR11735:SF6">
    <property type="entry name" value="TRNA N6-ADENOSINE THREONYLCARBAMOYLTRANSFERASE, MITOCHONDRIAL"/>
    <property type="match status" value="1"/>
</dbReference>
<keyword evidence="9" id="KW-1185">Reference proteome</keyword>
<dbReference type="Pfam" id="PF00814">
    <property type="entry name" value="TsaD"/>
    <property type="match status" value="1"/>
</dbReference>
<dbReference type="GO" id="GO:0005739">
    <property type="term" value="C:mitochondrion"/>
    <property type="evidence" value="ECO:0007669"/>
    <property type="project" value="TreeGrafter"/>
</dbReference>
<dbReference type="PRINTS" id="PR00789">
    <property type="entry name" value="OSIALOPTASE"/>
</dbReference>
<dbReference type="OrthoDB" id="10259622at2759"/>
<evidence type="ECO:0000256" key="2">
    <source>
        <dbReference type="ARBA" id="ARBA00022679"/>
    </source>
</evidence>
<proteinExistence type="predicted"/>
<dbReference type="AlphaFoldDB" id="A0A4C1ZVK7"/>
<dbReference type="PANTHER" id="PTHR11735">
    <property type="entry name" value="TRNA N6-ADENOSINE THREONYLCARBAMOYLTRANSFERASE"/>
    <property type="match status" value="1"/>
</dbReference>
<name>A0A4C1ZVK7_EUMVA</name>
<evidence type="ECO:0000256" key="3">
    <source>
        <dbReference type="ARBA" id="ARBA00022694"/>
    </source>
</evidence>
<evidence type="ECO:0000313" key="8">
    <source>
        <dbReference type="EMBL" id="GBP90627.1"/>
    </source>
</evidence>
<evidence type="ECO:0000256" key="5">
    <source>
        <dbReference type="ARBA" id="ARBA00023315"/>
    </source>
</evidence>
<evidence type="ECO:0000256" key="6">
    <source>
        <dbReference type="ARBA" id="ARBA00048117"/>
    </source>
</evidence>
<evidence type="ECO:0000259" key="7">
    <source>
        <dbReference type="Pfam" id="PF00814"/>
    </source>
</evidence>
<comment type="catalytic activity">
    <reaction evidence="6">
        <text>L-threonylcarbamoyladenylate + adenosine(37) in tRNA = N(6)-L-threonylcarbamoyladenosine(37) in tRNA + AMP + H(+)</text>
        <dbReference type="Rhea" id="RHEA:37059"/>
        <dbReference type="Rhea" id="RHEA-COMP:10162"/>
        <dbReference type="Rhea" id="RHEA-COMP:10163"/>
        <dbReference type="ChEBI" id="CHEBI:15378"/>
        <dbReference type="ChEBI" id="CHEBI:73682"/>
        <dbReference type="ChEBI" id="CHEBI:74411"/>
        <dbReference type="ChEBI" id="CHEBI:74418"/>
        <dbReference type="ChEBI" id="CHEBI:456215"/>
        <dbReference type="EC" id="2.3.1.234"/>
    </reaction>
</comment>
<protein>
    <recommendedName>
        <fullName evidence="1">N(6)-L-threonylcarbamoyladenine synthase</fullName>
        <ecNumber evidence="1">2.3.1.234</ecNumber>
    </recommendedName>
</protein>
<evidence type="ECO:0000256" key="1">
    <source>
        <dbReference type="ARBA" id="ARBA00012156"/>
    </source>
</evidence>